<dbReference type="InterPro" id="IPR017853">
    <property type="entry name" value="GH"/>
</dbReference>
<dbReference type="Pfam" id="PF00933">
    <property type="entry name" value="Glyco_hydro_3"/>
    <property type="match status" value="1"/>
</dbReference>
<sequence>MANHGHRGALACAVALIMAGCSSVAPPESDDTADALAPAQETAAAAAPDTDVTLWPQVSSDLNSPAIEARIDALMAKMTLEQKVGQVIQADNGSITPEEVKQYRIGSVLSGGNSGPDGKPYGTIDEWVADVDAYYAASVDPEGVEVAIPIIWGIDAVHGHNNVIGGTLFPHNIGLGAMRDPDLMGEIARVTAIELRTTGHDWTFAPTVAVPRDDRWGRSYEGFGEDPEIVATYSGKIVEGLQGTFGSDEFLNDTHIISTAKHFLGDGGTTGGQDQGDTQLSEADLVRLHAAGYPPAIEAGALSVMASFSEWNGTKIHGDHYLLTDVLKNRMGFDGFIVGDWNAHGQIDGCTNDDCPAALLAGLDMYMAPDSWRGLYKNTLAEVKSGVIPQERLDDAVRRILRAKLYFGIFDQPRPSERPLAGRADLLGTPEHRAVARQAVRESLVLLKNQGGVLPIRPDAKVLVAGEGADNIAKQAGGWSLTWQGGVTDAAAFPNAQSILDGIREAGSNVTYSLDGSYTDRPDVAIVVFGEDPYAEFRGDIVNVAYDLDGTRELVLLQKLKAEGIPVVSVFLSGRPLWVNRELNASDAFVAAWLPGSEGGGVADLLIGDAEGAPRFDFRGRLSFSWPRRADQTPLNVGDADYDPLFTYGYGLTYAAPAAVGELDESVAEGIATANASSTFFENGDFAAGWTAMIFGDVTQARVDHMAQEDALLFRFAGTGQGDVAFSDGTPRNYLRESNGDIELAITMKSDVDGRVEIGMRCDSDDCASFQPLTATQAAANEWTEVRVSLSCFSDLDLTSVLSPFSLRVTGAGSVAVSDVRFLEDADAQETCLGE</sequence>
<dbReference type="EMBL" id="ARYK01000002">
    <property type="protein sequence ID" value="KCZ93341.1"/>
    <property type="molecule type" value="Genomic_DNA"/>
</dbReference>
<dbReference type="PANTHER" id="PTHR30620">
    <property type="entry name" value="PERIPLASMIC BETA-GLUCOSIDASE-RELATED"/>
    <property type="match status" value="1"/>
</dbReference>
<organism evidence="7 8">
    <name type="scientific">Hyphomonas johnsonii MHS-2</name>
    <dbReference type="NCBI Taxonomy" id="1280950"/>
    <lineage>
        <taxon>Bacteria</taxon>
        <taxon>Pseudomonadati</taxon>
        <taxon>Pseudomonadota</taxon>
        <taxon>Alphaproteobacteria</taxon>
        <taxon>Hyphomonadales</taxon>
        <taxon>Hyphomonadaceae</taxon>
        <taxon>Hyphomonas</taxon>
    </lineage>
</organism>
<dbReference type="RefSeq" id="WP_206741816.1">
    <property type="nucleotide sequence ID" value="NZ_ARYK01000002.1"/>
</dbReference>
<dbReference type="InterPro" id="IPR002772">
    <property type="entry name" value="Glyco_hydro_3_C"/>
</dbReference>
<dbReference type="InterPro" id="IPR036962">
    <property type="entry name" value="Glyco_hydro_3_N_sf"/>
</dbReference>
<keyword evidence="1 7" id="KW-0378">Hydrolase</keyword>
<evidence type="ECO:0000313" key="7">
    <source>
        <dbReference type="EMBL" id="KCZ93341.1"/>
    </source>
</evidence>
<dbReference type="eggNOG" id="COG1472">
    <property type="taxonomic scope" value="Bacteria"/>
</dbReference>
<dbReference type="GO" id="GO:0009251">
    <property type="term" value="P:glucan catabolic process"/>
    <property type="evidence" value="ECO:0007669"/>
    <property type="project" value="TreeGrafter"/>
</dbReference>
<dbReference type="SUPFAM" id="SSF51445">
    <property type="entry name" value="(Trans)glycosidases"/>
    <property type="match status" value="1"/>
</dbReference>
<dbReference type="STRING" id="1280950.HJO_05780"/>
<evidence type="ECO:0000259" key="6">
    <source>
        <dbReference type="Pfam" id="PF18559"/>
    </source>
</evidence>
<reference evidence="7 8" key="1">
    <citation type="journal article" date="2014" name="Antonie Van Leeuwenhoek">
        <title>Hyphomonas beringensis sp. nov. and Hyphomonas chukchiensis sp. nov., isolated from surface seawater of the Bering Sea and Chukchi Sea.</title>
        <authorList>
            <person name="Li C."/>
            <person name="Lai Q."/>
            <person name="Li G."/>
            <person name="Dong C."/>
            <person name="Wang J."/>
            <person name="Liao Y."/>
            <person name="Shao Z."/>
        </authorList>
    </citation>
    <scope>NUCLEOTIDE SEQUENCE [LARGE SCALE GENOMIC DNA]</scope>
    <source>
        <strain evidence="7 8">MHS-2</strain>
    </source>
</reference>
<dbReference type="PRINTS" id="PR00133">
    <property type="entry name" value="GLHYDRLASE3"/>
</dbReference>
<evidence type="ECO:0000313" key="8">
    <source>
        <dbReference type="Proteomes" id="UP000025171"/>
    </source>
</evidence>
<dbReference type="PROSITE" id="PS51257">
    <property type="entry name" value="PROKAR_LIPOPROTEIN"/>
    <property type="match status" value="1"/>
</dbReference>
<dbReference type="SUPFAM" id="SSF52279">
    <property type="entry name" value="Beta-D-glucan exohydrolase, C-terminal domain"/>
    <property type="match status" value="1"/>
</dbReference>
<feature type="signal peptide" evidence="3">
    <location>
        <begin position="1"/>
        <end position="24"/>
    </location>
</feature>
<proteinExistence type="predicted"/>
<gene>
    <name evidence="7" type="ORF">HJO_05780</name>
</gene>
<feature type="domain" description="Glycoside hydrolase family 3 C-terminal" evidence="5">
    <location>
        <begin position="444"/>
        <end position="654"/>
    </location>
</feature>
<dbReference type="Pfam" id="PF01915">
    <property type="entry name" value="Glyco_hydro_3_C"/>
    <property type="match status" value="1"/>
</dbReference>
<name>A0A059FS44_9PROT</name>
<dbReference type="InterPro" id="IPR041443">
    <property type="entry name" value="Exop_C"/>
</dbReference>
<dbReference type="PANTHER" id="PTHR30620:SF77">
    <property type="entry name" value="LYSOSOMAL BETA GLUCOSIDASE-LIKE"/>
    <property type="match status" value="1"/>
</dbReference>
<feature type="region of interest" description="Disordered" evidence="2">
    <location>
        <begin position="27"/>
        <end position="51"/>
    </location>
</feature>
<feature type="chain" id="PRO_5001572792" evidence="3">
    <location>
        <begin position="25"/>
        <end position="835"/>
    </location>
</feature>
<dbReference type="GO" id="GO:0008422">
    <property type="term" value="F:beta-glucosidase activity"/>
    <property type="evidence" value="ECO:0007669"/>
    <property type="project" value="TreeGrafter"/>
</dbReference>
<feature type="compositionally biased region" description="Low complexity" evidence="2">
    <location>
        <begin position="34"/>
        <end position="51"/>
    </location>
</feature>
<dbReference type="AlphaFoldDB" id="A0A059FS44"/>
<dbReference type="InterPro" id="IPR051915">
    <property type="entry name" value="Cellulose_Degrad_GH3"/>
</dbReference>
<dbReference type="Gene3D" id="3.40.50.1700">
    <property type="entry name" value="Glycoside hydrolase family 3 C-terminal domain"/>
    <property type="match status" value="1"/>
</dbReference>
<dbReference type="Gene3D" id="3.20.20.300">
    <property type="entry name" value="Glycoside hydrolase, family 3, N-terminal domain"/>
    <property type="match status" value="1"/>
</dbReference>
<evidence type="ECO:0000259" key="4">
    <source>
        <dbReference type="Pfam" id="PF00933"/>
    </source>
</evidence>
<keyword evidence="3" id="KW-0732">Signal</keyword>
<comment type="caution">
    <text evidence="7">The sequence shown here is derived from an EMBL/GenBank/DDBJ whole genome shotgun (WGS) entry which is preliminary data.</text>
</comment>
<evidence type="ECO:0000256" key="3">
    <source>
        <dbReference type="SAM" id="SignalP"/>
    </source>
</evidence>
<dbReference type="Pfam" id="PF18559">
    <property type="entry name" value="Exop_C"/>
    <property type="match status" value="1"/>
</dbReference>
<dbReference type="InterPro" id="IPR036881">
    <property type="entry name" value="Glyco_hydro_3_C_sf"/>
</dbReference>
<evidence type="ECO:0000256" key="1">
    <source>
        <dbReference type="ARBA" id="ARBA00022801"/>
    </source>
</evidence>
<evidence type="ECO:0000256" key="2">
    <source>
        <dbReference type="SAM" id="MobiDB-lite"/>
    </source>
</evidence>
<feature type="domain" description="ExoP galactose-binding-like" evidence="6">
    <location>
        <begin position="696"/>
        <end position="822"/>
    </location>
</feature>
<keyword evidence="8" id="KW-1185">Reference proteome</keyword>
<feature type="domain" description="Glycoside hydrolase family 3 N-terminal" evidence="4">
    <location>
        <begin position="79"/>
        <end position="402"/>
    </location>
</feature>
<dbReference type="Gene3D" id="2.60.120.430">
    <property type="entry name" value="Galactose-binding lectin"/>
    <property type="match status" value="1"/>
</dbReference>
<dbReference type="InterPro" id="IPR001764">
    <property type="entry name" value="Glyco_hydro_3_N"/>
</dbReference>
<accession>A0A059FS44</accession>
<dbReference type="Proteomes" id="UP000025171">
    <property type="component" value="Unassembled WGS sequence"/>
</dbReference>
<evidence type="ECO:0000259" key="5">
    <source>
        <dbReference type="Pfam" id="PF01915"/>
    </source>
</evidence>
<dbReference type="PATRIC" id="fig|1280950.3.peg.1164"/>
<protein>
    <submittedName>
        <fullName evidence="7">Glycoside hydrolase family protein</fullName>
    </submittedName>
</protein>